<keyword evidence="3" id="KW-0479">Metal-binding</keyword>
<dbReference type="PANTHER" id="PTHR36541">
    <property type="entry name" value="SUPEROXIDE REDUCTASE-RELATED"/>
    <property type="match status" value="1"/>
</dbReference>
<name>A0A7C2UKK1_9CREN</name>
<dbReference type="SUPFAM" id="SSF49367">
    <property type="entry name" value="Superoxide reductase-like"/>
    <property type="match status" value="1"/>
</dbReference>
<keyword evidence="4" id="KW-0249">Electron transport</keyword>
<sequence length="124" mass="14136">MKRFGDLIYSPEKASGEAISKVETHTPKIEAPEKVKANEPFEIKVTVGPHPNQVAHSIRFIKVYFEEEGRGFNPVHIATIYLEPEYAEPKLTLTVKLKKSGVLYAIEYCNLHGLWEARKEIKVE</sequence>
<dbReference type="EMBL" id="DSFE01000011">
    <property type="protein sequence ID" value="HEU97310.1"/>
    <property type="molecule type" value="Genomic_DNA"/>
</dbReference>
<dbReference type="Proteomes" id="UP000885664">
    <property type="component" value="Unassembled WGS sequence"/>
</dbReference>
<keyword evidence="2" id="KW-0813">Transport</keyword>
<comment type="caution">
    <text evidence="7">The sequence shown here is derived from an EMBL/GenBank/DDBJ whole genome shotgun (WGS) entry which is preliminary data.</text>
</comment>
<dbReference type="InterPro" id="IPR051233">
    <property type="entry name" value="Desulfoferrodoxin_SOR"/>
</dbReference>
<evidence type="ECO:0000259" key="6">
    <source>
        <dbReference type="Pfam" id="PF01880"/>
    </source>
</evidence>
<dbReference type="Pfam" id="PF01880">
    <property type="entry name" value="Desulfoferrodox"/>
    <property type="match status" value="1"/>
</dbReference>
<evidence type="ECO:0000256" key="3">
    <source>
        <dbReference type="ARBA" id="ARBA00022723"/>
    </source>
</evidence>
<dbReference type="GO" id="GO:0016491">
    <property type="term" value="F:oxidoreductase activity"/>
    <property type="evidence" value="ECO:0007669"/>
    <property type="project" value="InterPro"/>
</dbReference>
<dbReference type="AlphaFoldDB" id="A0A7C2UKK1"/>
<protein>
    <submittedName>
        <fullName evidence="7">Desulfoferrodoxin</fullName>
    </submittedName>
</protein>
<evidence type="ECO:0000256" key="1">
    <source>
        <dbReference type="ARBA" id="ARBA00005941"/>
    </source>
</evidence>
<dbReference type="Gene3D" id="2.60.40.730">
    <property type="entry name" value="SOR catalytic domain"/>
    <property type="match status" value="1"/>
</dbReference>
<evidence type="ECO:0000256" key="5">
    <source>
        <dbReference type="ARBA" id="ARBA00023004"/>
    </source>
</evidence>
<keyword evidence="5" id="KW-0408">Iron</keyword>
<gene>
    <name evidence="7" type="ORF">ENO36_00440</name>
</gene>
<evidence type="ECO:0000256" key="4">
    <source>
        <dbReference type="ARBA" id="ARBA00022982"/>
    </source>
</evidence>
<dbReference type="PANTHER" id="PTHR36541:SF1">
    <property type="entry name" value="SUPEROXIDE REDUCTASE-RELATED"/>
    <property type="match status" value="1"/>
</dbReference>
<proteinExistence type="inferred from homology"/>
<accession>A0A7C2UKK1</accession>
<dbReference type="InterPro" id="IPR002742">
    <property type="entry name" value="Desulfoferrodoxin_Fe-bd_dom"/>
</dbReference>
<dbReference type="GO" id="GO:0005506">
    <property type="term" value="F:iron ion binding"/>
    <property type="evidence" value="ECO:0007669"/>
    <property type="project" value="InterPro"/>
</dbReference>
<comment type="similarity">
    <text evidence="1">Belongs to the desulfoferrodoxin family.</text>
</comment>
<dbReference type="InterPro" id="IPR036073">
    <property type="entry name" value="Desulfoferrodoxin_Fe-bd_dom_sf"/>
</dbReference>
<evidence type="ECO:0000313" key="7">
    <source>
        <dbReference type="EMBL" id="HEU97310.1"/>
    </source>
</evidence>
<evidence type="ECO:0000256" key="2">
    <source>
        <dbReference type="ARBA" id="ARBA00022448"/>
    </source>
</evidence>
<reference evidence="7" key="1">
    <citation type="journal article" date="2020" name="mSystems">
        <title>Genome- and Community-Level Interaction Insights into Carbon Utilization and Element Cycling Functions of Hydrothermarchaeota in Hydrothermal Sediment.</title>
        <authorList>
            <person name="Zhou Z."/>
            <person name="Liu Y."/>
            <person name="Xu W."/>
            <person name="Pan J."/>
            <person name="Luo Z.H."/>
            <person name="Li M."/>
        </authorList>
    </citation>
    <scope>NUCLEOTIDE SEQUENCE [LARGE SCALE GENOMIC DNA]</scope>
    <source>
        <strain evidence="7">SpSt-1259</strain>
    </source>
</reference>
<feature type="domain" description="Desulfoferrodoxin ferrous iron-binding" evidence="6">
    <location>
        <begin position="19"/>
        <end position="117"/>
    </location>
</feature>
<organism evidence="7">
    <name type="scientific">Fervidicoccus fontis</name>
    <dbReference type="NCBI Taxonomy" id="683846"/>
    <lineage>
        <taxon>Archaea</taxon>
        <taxon>Thermoproteota</taxon>
        <taxon>Thermoprotei</taxon>
        <taxon>Fervidicoccales</taxon>
        <taxon>Fervidicoccaceae</taxon>
        <taxon>Fervidicoccus</taxon>
    </lineage>
</organism>